<dbReference type="EMBL" id="CP062983">
    <property type="protein sequence ID" value="QPC80572.1"/>
    <property type="molecule type" value="Genomic_DNA"/>
</dbReference>
<feature type="domain" description="Methyltransferase type 11" evidence="1">
    <location>
        <begin position="47"/>
        <end position="143"/>
    </location>
</feature>
<dbReference type="Pfam" id="PF08241">
    <property type="entry name" value="Methyltransf_11"/>
    <property type="match status" value="1"/>
</dbReference>
<keyword evidence="2" id="KW-0489">Methyltransferase</keyword>
<name>A0A7S8E573_9CHLR</name>
<accession>A0A7S8E573</accession>
<dbReference type="RefSeq" id="WP_195168647.1">
    <property type="nucleotide sequence ID" value="NZ_CP062983.1"/>
</dbReference>
<dbReference type="PANTHER" id="PTHR43591">
    <property type="entry name" value="METHYLTRANSFERASE"/>
    <property type="match status" value="1"/>
</dbReference>
<evidence type="ECO:0000259" key="1">
    <source>
        <dbReference type="Pfam" id="PF08241"/>
    </source>
</evidence>
<dbReference type="AlphaFoldDB" id="A0A7S8E573"/>
<keyword evidence="3" id="KW-1185">Reference proteome</keyword>
<proteinExistence type="predicted"/>
<dbReference type="KEGG" id="pmet:G4Y79_12700"/>
<dbReference type="Gene3D" id="3.40.50.150">
    <property type="entry name" value="Vaccinia Virus protein VP39"/>
    <property type="match status" value="1"/>
</dbReference>
<dbReference type="CDD" id="cd02440">
    <property type="entry name" value="AdoMet_MTases"/>
    <property type="match status" value="1"/>
</dbReference>
<dbReference type="GO" id="GO:0008757">
    <property type="term" value="F:S-adenosylmethionine-dependent methyltransferase activity"/>
    <property type="evidence" value="ECO:0007669"/>
    <property type="project" value="InterPro"/>
</dbReference>
<organism evidence="2 3">
    <name type="scientific">Phototrophicus methaneseepsis</name>
    <dbReference type="NCBI Taxonomy" id="2710758"/>
    <lineage>
        <taxon>Bacteria</taxon>
        <taxon>Bacillati</taxon>
        <taxon>Chloroflexota</taxon>
        <taxon>Candidatus Thermofontia</taxon>
        <taxon>Phototrophicales</taxon>
        <taxon>Phototrophicaceae</taxon>
        <taxon>Phototrophicus</taxon>
    </lineage>
</organism>
<dbReference type="InterPro" id="IPR013216">
    <property type="entry name" value="Methyltransf_11"/>
</dbReference>
<dbReference type="GO" id="GO:0032259">
    <property type="term" value="P:methylation"/>
    <property type="evidence" value="ECO:0007669"/>
    <property type="project" value="UniProtKB-KW"/>
</dbReference>
<gene>
    <name evidence="2" type="ORF">G4Y79_12700</name>
</gene>
<protein>
    <submittedName>
        <fullName evidence="2">Methyltransferase domain-containing protein</fullName>
    </submittedName>
</protein>
<evidence type="ECO:0000313" key="3">
    <source>
        <dbReference type="Proteomes" id="UP000594468"/>
    </source>
</evidence>
<dbReference type="Proteomes" id="UP000594468">
    <property type="component" value="Chromosome"/>
</dbReference>
<dbReference type="SUPFAM" id="SSF53335">
    <property type="entry name" value="S-adenosyl-L-methionine-dependent methyltransferases"/>
    <property type="match status" value="1"/>
</dbReference>
<keyword evidence="2" id="KW-0808">Transferase</keyword>
<reference evidence="2 3" key="1">
    <citation type="submission" date="2020-02" db="EMBL/GenBank/DDBJ databases">
        <authorList>
            <person name="Zheng R.K."/>
            <person name="Sun C.M."/>
        </authorList>
    </citation>
    <scope>NUCLEOTIDE SEQUENCE [LARGE SCALE GENOMIC DNA]</scope>
    <source>
        <strain evidence="3">rifampicinis</strain>
    </source>
</reference>
<dbReference type="InterPro" id="IPR029063">
    <property type="entry name" value="SAM-dependent_MTases_sf"/>
</dbReference>
<sequence length="258" mass="28917">MSDKKALSRDRFNQFAEGYVNSPTHAKGDDLTTLVDLAQPQPDWHVLDIATGGGHTARTFAPFVADVVASDIAENMLAAAKSHILEQGITNVSFEEADAEKLPFEANQFDLVTCRIAPHHFPKAGQFVKEAARVLKPGGLLLIEDQVVPDDVESAQFINDFETLRDPSHYRVYTQAEWQTMYEEAGLTVTHTETLAKRKAFYPWCQTQDTTPEIVQQLETKLETGPAGAREWYQPQDFGEDQMTIQHRYIIIAGRKPA</sequence>
<evidence type="ECO:0000313" key="2">
    <source>
        <dbReference type="EMBL" id="QPC80572.1"/>
    </source>
</evidence>